<feature type="region of interest" description="Disordered" evidence="1">
    <location>
        <begin position="1"/>
        <end position="20"/>
    </location>
</feature>
<dbReference type="InterPro" id="IPR051448">
    <property type="entry name" value="CdaR-like_regulators"/>
</dbReference>
<dbReference type="PANTHER" id="PTHR33744">
    <property type="entry name" value="CARBOHYDRATE DIACID REGULATOR"/>
    <property type="match status" value="1"/>
</dbReference>
<sequence>MAESTVRPESGPGHSPISPARQEIHRLSRDLTAQLARSGIACAGAPNAPAGADLTAVVRSCLGWLVQRLEQGRAPEGRIERLEPAAAEWARDGVPIDTVLRGVHRGVRAGLDALFPGPATGFDISTGTTAVVELLDLISCTVSKTYIRELRGAADGHQTAVHTLTSALLGGHGGSAMARESGIPLAPGYFVLALAIPAHPDEHRTGLDRAVVARRKLRRLQSALAGRFGEHALSLLSVDGGTILVPEDHCSETEIDGLVRELAAAARVPLTATVFSARAETVAAAARQAHELLDTVEQLGLDPGVHRFDELALEYQLTRPGIGRDLLRTHLAPLTEHPELLHTLRVYIGANRHRRLAAQRLHVHPNTLDYRLRRVGELTGLNTSEPRDWWYLHAAVIANARPDS</sequence>
<organism evidence="4 5">
    <name type="scientific">Nocardia jiangsuensis</name>
    <dbReference type="NCBI Taxonomy" id="1691563"/>
    <lineage>
        <taxon>Bacteria</taxon>
        <taxon>Bacillati</taxon>
        <taxon>Actinomycetota</taxon>
        <taxon>Actinomycetes</taxon>
        <taxon>Mycobacteriales</taxon>
        <taxon>Nocardiaceae</taxon>
        <taxon>Nocardia</taxon>
    </lineage>
</organism>
<evidence type="ECO:0000313" key="5">
    <source>
        <dbReference type="Proteomes" id="UP001595696"/>
    </source>
</evidence>
<evidence type="ECO:0000313" key="4">
    <source>
        <dbReference type="EMBL" id="MFC3966402.1"/>
    </source>
</evidence>
<dbReference type="InterPro" id="IPR025751">
    <property type="entry name" value="RsbRD_N_dom"/>
</dbReference>
<accession>A0ABV8E1S5</accession>
<dbReference type="EMBL" id="JBHSAX010000033">
    <property type="protein sequence ID" value="MFC3966402.1"/>
    <property type="molecule type" value="Genomic_DNA"/>
</dbReference>
<evidence type="ECO:0000259" key="2">
    <source>
        <dbReference type="Pfam" id="PF13556"/>
    </source>
</evidence>
<name>A0ABV8E1S5_9NOCA</name>
<comment type="caution">
    <text evidence="4">The sequence shown here is derived from an EMBL/GenBank/DDBJ whole genome shotgun (WGS) entry which is preliminary data.</text>
</comment>
<evidence type="ECO:0000259" key="3">
    <source>
        <dbReference type="Pfam" id="PF14361"/>
    </source>
</evidence>
<evidence type="ECO:0000256" key="1">
    <source>
        <dbReference type="SAM" id="MobiDB-lite"/>
    </source>
</evidence>
<dbReference type="Gene3D" id="1.10.10.2840">
    <property type="entry name" value="PucR C-terminal helix-turn-helix domain"/>
    <property type="match status" value="1"/>
</dbReference>
<reference evidence="5" key="1">
    <citation type="journal article" date="2019" name="Int. J. Syst. Evol. Microbiol.">
        <title>The Global Catalogue of Microorganisms (GCM) 10K type strain sequencing project: providing services to taxonomists for standard genome sequencing and annotation.</title>
        <authorList>
            <consortium name="The Broad Institute Genomics Platform"/>
            <consortium name="The Broad Institute Genome Sequencing Center for Infectious Disease"/>
            <person name="Wu L."/>
            <person name="Ma J."/>
        </authorList>
    </citation>
    <scope>NUCLEOTIDE SEQUENCE [LARGE SCALE GENOMIC DNA]</scope>
    <source>
        <strain evidence="5">CGMCC 4.7330</strain>
    </source>
</reference>
<protein>
    <submittedName>
        <fullName evidence="4">PucR family transcriptional regulator</fullName>
    </submittedName>
</protein>
<dbReference type="InterPro" id="IPR042070">
    <property type="entry name" value="PucR_C-HTH_sf"/>
</dbReference>
<dbReference type="Proteomes" id="UP001595696">
    <property type="component" value="Unassembled WGS sequence"/>
</dbReference>
<gene>
    <name evidence="4" type="ORF">ACFO0B_30845</name>
</gene>
<keyword evidence="5" id="KW-1185">Reference proteome</keyword>
<dbReference type="Pfam" id="PF13556">
    <property type="entry name" value="HTH_30"/>
    <property type="match status" value="1"/>
</dbReference>
<proteinExistence type="predicted"/>
<dbReference type="InterPro" id="IPR025736">
    <property type="entry name" value="PucR_C-HTH_dom"/>
</dbReference>
<feature type="domain" description="RsbT co-antagonist protein RsbRD N-terminal" evidence="3">
    <location>
        <begin position="27"/>
        <end position="160"/>
    </location>
</feature>
<dbReference type="Pfam" id="PF14361">
    <property type="entry name" value="RsbRD_N"/>
    <property type="match status" value="1"/>
</dbReference>
<feature type="domain" description="PucR C-terminal helix-turn-helix" evidence="2">
    <location>
        <begin position="340"/>
        <end position="397"/>
    </location>
</feature>
<dbReference type="RefSeq" id="WP_378617067.1">
    <property type="nucleotide sequence ID" value="NZ_JBHSAX010000033.1"/>
</dbReference>